<evidence type="ECO:0000313" key="3">
    <source>
        <dbReference type="WBParaSite" id="Csp11.Scaffold629.g10545.t1"/>
    </source>
</evidence>
<keyword evidence="2" id="KW-1185">Reference proteome</keyword>
<proteinExistence type="predicted"/>
<feature type="chain" id="PRO_5009307790" evidence="1">
    <location>
        <begin position="21"/>
        <end position="205"/>
    </location>
</feature>
<sequence>MVLNYIVFIIFSTSLVLTNGNIGKCDLAIAPSTWLTTNATGILEYSTAGHPTNGNNYCIRQTETTNFLHELQVAYHIDLGNETYSKTLMKSVVRSISLDSQNGCVNNDTKVVYCFPLCLNVTLQNQVIESALKSNQPAFVAQDIQKTTKLNWAITVMQVDYNDPNTHINASVFLNPSAWCSVYVGIRPKLGFDYLYEIQLGKILD</sequence>
<evidence type="ECO:0000313" key="2">
    <source>
        <dbReference type="Proteomes" id="UP000095282"/>
    </source>
</evidence>
<dbReference type="AlphaFoldDB" id="A0A1I7TPP9"/>
<protein>
    <submittedName>
        <fullName evidence="3">Uncharacterized protein</fullName>
    </submittedName>
</protein>
<dbReference type="Proteomes" id="UP000095282">
    <property type="component" value="Unplaced"/>
</dbReference>
<reference evidence="3" key="1">
    <citation type="submission" date="2016-11" db="UniProtKB">
        <authorList>
            <consortium name="WormBaseParasite"/>
        </authorList>
    </citation>
    <scope>IDENTIFICATION</scope>
</reference>
<feature type="signal peptide" evidence="1">
    <location>
        <begin position="1"/>
        <end position="20"/>
    </location>
</feature>
<organism evidence="2 3">
    <name type="scientific">Caenorhabditis tropicalis</name>
    <dbReference type="NCBI Taxonomy" id="1561998"/>
    <lineage>
        <taxon>Eukaryota</taxon>
        <taxon>Metazoa</taxon>
        <taxon>Ecdysozoa</taxon>
        <taxon>Nematoda</taxon>
        <taxon>Chromadorea</taxon>
        <taxon>Rhabditida</taxon>
        <taxon>Rhabditina</taxon>
        <taxon>Rhabditomorpha</taxon>
        <taxon>Rhabditoidea</taxon>
        <taxon>Rhabditidae</taxon>
        <taxon>Peloderinae</taxon>
        <taxon>Caenorhabditis</taxon>
    </lineage>
</organism>
<name>A0A1I7TPP9_9PELO</name>
<dbReference type="WBParaSite" id="Csp11.Scaffold629.g10545.t1">
    <property type="protein sequence ID" value="Csp11.Scaffold629.g10545.t1"/>
    <property type="gene ID" value="Csp11.Scaffold629.g10545"/>
</dbReference>
<keyword evidence="1" id="KW-0732">Signal</keyword>
<accession>A0A1I7TPP9</accession>
<dbReference type="STRING" id="1561998.A0A1I7TPP9"/>
<evidence type="ECO:0000256" key="1">
    <source>
        <dbReference type="SAM" id="SignalP"/>
    </source>
</evidence>
<dbReference type="eggNOG" id="ENOG502R0TA">
    <property type="taxonomic scope" value="Eukaryota"/>
</dbReference>